<dbReference type="Gene3D" id="1.10.357.10">
    <property type="entry name" value="Tetracycline Repressor, domain 2"/>
    <property type="match status" value="1"/>
</dbReference>
<dbReference type="InterPro" id="IPR050109">
    <property type="entry name" value="HTH-type_TetR-like_transc_reg"/>
</dbReference>
<comment type="caution">
    <text evidence="7">The sequence shown here is derived from an EMBL/GenBank/DDBJ whole genome shotgun (WGS) entry which is preliminary data.</text>
</comment>
<evidence type="ECO:0000256" key="5">
    <source>
        <dbReference type="PROSITE-ProRule" id="PRU00335"/>
    </source>
</evidence>
<organism evidence="7 8">
    <name type="scientific">Bradyrhizobium macuxiense</name>
    <dbReference type="NCBI Taxonomy" id="1755647"/>
    <lineage>
        <taxon>Bacteria</taxon>
        <taxon>Pseudomonadati</taxon>
        <taxon>Pseudomonadota</taxon>
        <taxon>Alphaproteobacteria</taxon>
        <taxon>Hyphomicrobiales</taxon>
        <taxon>Nitrobacteraceae</taxon>
        <taxon>Bradyrhizobium</taxon>
    </lineage>
</organism>
<proteinExistence type="predicted"/>
<dbReference type="PROSITE" id="PS50977">
    <property type="entry name" value="HTH_TETR_2"/>
    <property type="match status" value="1"/>
</dbReference>
<evidence type="ECO:0000313" key="7">
    <source>
        <dbReference type="EMBL" id="KWV45367.1"/>
    </source>
</evidence>
<keyword evidence="2" id="KW-0805">Transcription regulation</keyword>
<dbReference type="Pfam" id="PF00440">
    <property type="entry name" value="TetR_N"/>
    <property type="match status" value="1"/>
</dbReference>
<evidence type="ECO:0000256" key="1">
    <source>
        <dbReference type="ARBA" id="ARBA00022491"/>
    </source>
</evidence>
<dbReference type="PANTHER" id="PTHR30055">
    <property type="entry name" value="HTH-TYPE TRANSCRIPTIONAL REGULATOR RUTR"/>
    <property type="match status" value="1"/>
</dbReference>
<keyword evidence="8" id="KW-1185">Reference proteome</keyword>
<dbReference type="PANTHER" id="PTHR30055:SF175">
    <property type="entry name" value="HTH-TYPE TRANSCRIPTIONAL REPRESSOR KSTR2"/>
    <property type="match status" value="1"/>
</dbReference>
<evidence type="ECO:0000256" key="3">
    <source>
        <dbReference type="ARBA" id="ARBA00023125"/>
    </source>
</evidence>
<sequence length="185" mass="20819">MRQGFAATSLDRVSDEIGSTKGAIYYYYRSKSELFFAVHRRGMELTQAAIRPSFDAKLSARERLHGMAVAHTILVIDHLPYLRVIAQGLELHLLERTNESERAELAEVAALREANENLYIRVIKDGVESGEFRSVDAKLAAKPLLGALNWTSRWYQPRSGETQTAKKKLAEQIADFVVAGLEKKK</sequence>
<dbReference type="AlphaFoldDB" id="A0A125Q5N8"/>
<dbReference type="Gene3D" id="1.10.10.60">
    <property type="entry name" value="Homeodomain-like"/>
    <property type="match status" value="1"/>
</dbReference>
<feature type="DNA-binding region" description="H-T-H motif" evidence="5">
    <location>
        <begin position="9"/>
        <end position="28"/>
    </location>
</feature>
<dbReference type="OrthoDB" id="9787680at2"/>
<keyword evidence="4" id="KW-0804">Transcription</keyword>
<dbReference type="InterPro" id="IPR001647">
    <property type="entry name" value="HTH_TetR"/>
</dbReference>
<accession>A0A125Q5N8</accession>
<dbReference type="SUPFAM" id="SSF46689">
    <property type="entry name" value="Homeodomain-like"/>
    <property type="match status" value="1"/>
</dbReference>
<feature type="domain" description="HTH tetR-type" evidence="6">
    <location>
        <begin position="1"/>
        <end position="46"/>
    </location>
</feature>
<dbReference type="Pfam" id="PF17932">
    <property type="entry name" value="TetR_C_24"/>
    <property type="match status" value="1"/>
</dbReference>
<name>A0A125Q5N8_9BRAD</name>
<dbReference type="InterPro" id="IPR041490">
    <property type="entry name" value="KstR2_TetR_C"/>
</dbReference>
<reference evidence="7 8" key="1">
    <citation type="submission" date="2015-11" db="EMBL/GenBank/DDBJ databases">
        <title>Draft Genome Sequence of the Strain BR 10303 (Bradyrhizobium sp.) isolated from nodules of Centrolobium paraense.</title>
        <authorList>
            <person name="Zelli J.E."/>
            <person name="Simoes-Araujo J.L."/>
            <person name="Barauna A.C."/>
            <person name="Silva K."/>
        </authorList>
    </citation>
    <scope>NUCLEOTIDE SEQUENCE [LARGE SCALE GENOMIC DNA]</scope>
    <source>
        <strain evidence="7 8">BR 10303</strain>
    </source>
</reference>
<dbReference type="InterPro" id="IPR036271">
    <property type="entry name" value="Tet_transcr_reg_TetR-rel_C_sf"/>
</dbReference>
<dbReference type="Proteomes" id="UP000057737">
    <property type="component" value="Unassembled WGS sequence"/>
</dbReference>
<evidence type="ECO:0000259" key="6">
    <source>
        <dbReference type="PROSITE" id="PS50977"/>
    </source>
</evidence>
<gene>
    <name evidence="7" type="ORF">AS156_23865</name>
</gene>
<keyword evidence="3 5" id="KW-0238">DNA-binding</keyword>
<evidence type="ECO:0000256" key="2">
    <source>
        <dbReference type="ARBA" id="ARBA00023015"/>
    </source>
</evidence>
<protein>
    <recommendedName>
        <fullName evidence="6">HTH tetR-type domain-containing protein</fullName>
    </recommendedName>
</protein>
<dbReference type="GO" id="GO:0000976">
    <property type="term" value="F:transcription cis-regulatory region binding"/>
    <property type="evidence" value="ECO:0007669"/>
    <property type="project" value="TreeGrafter"/>
</dbReference>
<evidence type="ECO:0000313" key="8">
    <source>
        <dbReference type="Proteomes" id="UP000057737"/>
    </source>
</evidence>
<keyword evidence="1" id="KW-0678">Repressor</keyword>
<dbReference type="InterPro" id="IPR009057">
    <property type="entry name" value="Homeodomain-like_sf"/>
</dbReference>
<dbReference type="EMBL" id="LNCU01000125">
    <property type="protein sequence ID" value="KWV45367.1"/>
    <property type="molecule type" value="Genomic_DNA"/>
</dbReference>
<evidence type="ECO:0000256" key="4">
    <source>
        <dbReference type="ARBA" id="ARBA00023163"/>
    </source>
</evidence>
<dbReference type="SUPFAM" id="SSF48498">
    <property type="entry name" value="Tetracyclin repressor-like, C-terminal domain"/>
    <property type="match status" value="1"/>
</dbReference>
<dbReference type="GO" id="GO:0003700">
    <property type="term" value="F:DNA-binding transcription factor activity"/>
    <property type="evidence" value="ECO:0007669"/>
    <property type="project" value="TreeGrafter"/>
</dbReference>